<dbReference type="GO" id="GO:0046872">
    <property type="term" value="F:metal ion binding"/>
    <property type="evidence" value="ECO:0007669"/>
    <property type="project" value="UniProtKB-UniRule"/>
</dbReference>
<protein>
    <recommendedName>
        <fullName evidence="7">Protein phosphatase</fullName>
        <ecNumber evidence="7">3.1.3.16</ecNumber>
    </recommendedName>
</protein>
<sequence length="111" mass="12034">MHLIFPYSPDTADTSSVPVQEGDLILLATDGLFDNLPESVIVQQLSKLRPFALERCLSVAIQDRASFWRFFVGGKPDDITVLLAAVTNLFGEKSDSIAAVVAQHTCSSDHG</sequence>
<dbReference type="PANTHER" id="PTHR12320:SF1">
    <property type="entry name" value="PROTEIN PHOSPHATASE PTC7 HOMOLOG"/>
    <property type="match status" value="1"/>
</dbReference>
<evidence type="ECO:0000256" key="5">
    <source>
        <dbReference type="ARBA" id="ARBA00022912"/>
    </source>
</evidence>
<comment type="catalytic activity">
    <reaction evidence="7">
        <text>O-phospho-L-seryl-[protein] + H2O = L-seryl-[protein] + phosphate</text>
        <dbReference type="Rhea" id="RHEA:20629"/>
        <dbReference type="Rhea" id="RHEA-COMP:9863"/>
        <dbReference type="Rhea" id="RHEA-COMP:11604"/>
        <dbReference type="ChEBI" id="CHEBI:15377"/>
        <dbReference type="ChEBI" id="CHEBI:29999"/>
        <dbReference type="ChEBI" id="CHEBI:43474"/>
        <dbReference type="ChEBI" id="CHEBI:83421"/>
        <dbReference type="EC" id="3.1.3.16"/>
    </reaction>
</comment>
<evidence type="ECO:0000313" key="9">
    <source>
        <dbReference type="Proteomes" id="UP001497382"/>
    </source>
</evidence>
<comment type="caution">
    <text evidence="8">The sequence shown here is derived from an EMBL/GenBank/DDBJ whole genome shotgun (WGS) entry which is preliminary data.</text>
</comment>
<dbReference type="EC" id="3.1.3.16" evidence="7"/>
<dbReference type="AlphaFoldDB" id="A0AAV1Z898"/>
<keyword evidence="5 7" id="KW-0904">Protein phosphatase</keyword>
<comment type="cofactor">
    <cofactor evidence="2 7">
        <name>Mg(2+)</name>
        <dbReference type="ChEBI" id="CHEBI:18420"/>
    </cofactor>
</comment>
<accession>A0AAV1Z898</accession>
<keyword evidence="9" id="KW-1185">Reference proteome</keyword>
<keyword evidence="7" id="KW-0378">Hydrolase</keyword>
<proteinExistence type="inferred from homology"/>
<evidence type="ECO:0000256" key="7">
    <source>
        <dbReference type="RuleBase" id="RU366020"/>
    </source>
</evidence>
<dbReference type="InterPro" id="IPR039123">
    <property type="entry name" value="PPTC7"/>
</dbReference>
<dbReference type="GO" id="GO:0004722">
    <property type="term" value="F:protein serine/threonine phosphatase activity"/>
    <property type="evidence" value="ECO:0007669"/>
    <property type="project" value="UniProtKB-EC"/>
</dbReference>
<organism evidence="8 9">
    <name type="scientific">Larinioides sclopetarius</name>
    <dbReference type="NCBI Taxonomy" id="280406"/>
    <lineage>
        <taxon>Eukaryota</taxon>
        <taxon>Metazoa</taxon>
        <taxon>Ecdysozoa</taxon>
        <taxon>Arthropoda</taxon>
        <taxon>Chelicerata</taxon>
        <taxon>Arachnida</taxon>
        <taxon>Araneae</taxon>
        <taxon>Araneomorphae</taxon>
        <taxon>Entelegynae</taxon>
        <taxon>Araneoidea</taxon>
        <taxon>Araneidae</taxon>
        <taxon>Larinioides</taxon>
    </lineage>
</organism>
<dbReference type="EMBL" id="CAXIEN010000029">
    <property type="protein sequence ID" value="CAL1267672.1"/>
    <property type="molecule type" value="Genomic_DNA"/>
</dbReference>
<evidence type="ECO:0000256" key="3">
    <source>
        <dbReference type="ARBA" id="ARBA00006702"/>
    </source>
</evidence>
<gene>
    <name evidence="8" type="ORF">LARSCL_LOCUS3807</name>
</gene>
<evidence type="ECO:0000256" key="2">
    <source>
        <dbReference type="ARBA" id="ARBA00001946"/>
    </source>
</evidence>
<dbReference type="InterPro" id="IPR036457">
    <property type="entry name" value="PPM-type-like_dom_sf"/>
</dbReference>
<evidence type="ECO:0000256" key="1">
    <source>
        <dbReference type="ARBA" id="ARBA00001936"/>
    </source>
</evidence>
<comment type="catalytic activity">
    <reaction evidence="7">
        <text>O-phospho-L-threonyl-[protein] + H2O = L-threonyl-[protein] + phosphate</text>
        <dbReference type="Rhea" id="RHEA:47004"/>
        <dbReference type="Rhea" id="RHEA-COMP:11060"/>
        <dbReference type="Rhea" id="RHEA-COMP:11605"/>
        <dbReference type="ChEBI" id="CHEBI:15377"/>
        <dbReference type="ChEBI" id="CHEBI:30013"/>
        <dbReference type="ChEBI" id="CHEBI:43474"/>
        <dbReference type="ChEBI" id="CHEBI:61977"/>
        <dbReference type="EC" id="3.1.3.16"/>
    </reaction>
</comment>
<dbReference type="PANTHER" id="PTHR12320">
    <property type="entry name" value="PROTEIN PHOSPHATASE 2C"/>
    <property type="match status" value="1"/>
</dbReference>
<dbReference type="GO" id="GO:0005739">
    <property type="term" value="C:mitochondrion"/>
    <property type="evidence" value="ECO:0007669"/>
    <property type="project" value="TreeGrafter"/>
</dbReference>
<dbReference type="SUPFAM" id="SSF81606">
    <property type="entry name" value="PP2C-like"/>
    <property type="match status" value="1"/>
</dbReference>
<name>A0AAV1Z898_9ARAC</name>
<reference evidence="8 9" key="1">
    <citation type="submission" date="2024-04" db="EMBL/GenBank/DDBJ databases">
        <authorList>
            <person name="Rising A."/>
            <person name="Reimegard J."/>
            <person name="Sonavane S."/>
            <person name="Akerstrom W."/>
            <person name="Nylinder S."/>
            <person name="Hedman E."/>
            <person name="Kallberg Y."/>
        </authorList>
    </citation>
    <scope>NUCLEOTIDE SEQUENCE [LARGE SCALE GENOMIC DNA]</scope>
</reference>
<dbReference type="Proteomes" id="UP001497382">
    <property type="component" value="Unassembled WGS sequence"/>
</dbReference>
<keyword evidence="4 7" id="KW-0460">Magnesium</keyword>
<keyword evidence="6 7" id="KW-0464">Manganese</keyword>
<evidence type="ECO:0000313" key="8">
    <source>
        <dbReference type="EMBL" id="CAL1267672.1"/>
    </source>
</evidence>
<evidence type="ECO:0000256" key="6">
    <source>
        <dbReference type="ARBA" id="ARBA00023211"/>
    </source>
</evidence>
<comment type="similarity">
    <text evidence="3 7">Belongs to the PP2C family.</text>
</comment>
<evidence type="ECO:0000256" key="4">
    <source>
        <dbReference type="ARBA" id="ARBA00022842"/>
    </source>
</evidence>
<comment type="cofactor">
    <cofactor evidence="1 7">
        <name>Mn(2+)</name>
        <dbReference type="ChEBI" id="CHEBI:29035"/>
    </cofactor>
</comment>
<dbReference type="Gene3D" id="3.60.40.10">
    <property type="entry name" value="PPM-type phosphatase domain"/>
    <property type="match status" value="1"/>
</dbReference>
<keyword evidence="7" id="KW-0479">Metal-binding</keyword>